<dbReference type="Proteomes" id="UP000433366">
    <property type="component" value="Unassembled WGS sequence"/>
</dbReference>
<keyword evidence="1" id="KW-0489">Methyltransferase</keyword>
<proteinExistence type="predicted"/>
<name>A0A6B0B8L4_STAAU</name>
<gene>
    <name evidence="6" type="ORF">EIH03_16275</name>
    <name evidence="4" type="ORF">GO793_00730</name>
    <name evidence="5" type="ORF">GO941_04605</name>
</gene>
<reference evidence="6 7" key="1">
    <citation type="submission" date="2018-11" db="EMBL/GenBank/DDBJ databases">
        <title>Genomic profiling of Staphylococcus species from a Poultry farm system in KwaZulu-Natal, South Africa.</title>
        <authorList>
            <person name="Amoako D.G."/>
            <person name="Somboro A.M."/>
            <person name="Abia A.L.K."/>
            <person name="Bester L.A."/>
            <person name="Essack S.Y."/>
        </authorList>
    </citation>
    <scope>NUCLEOTIDE SEQUENCE [LARGE SCALE GENOMIC DNA]</scope>
    <source>
        <strain evidence="6 7">SA12</strain>
    </source>
</reference>
<evidence type="ECO:0000256" key="2">
    <source>
        <dbReference type="ARBA" id="ARBA00022679"/>
    </source>
</evidence>
<dbReference type="GO" id="GO:0005829">
    <property type="term" value="C:cytosol"/>
    <property type="evidence" value="ECO:0007669"/>
    <property type="project" value="TreeGrafter"/>
</dbReference>
<reference evidence="8 9" key="2">
    <citation type="submission" date="2019-11" db="EMBL/GenBank/DDBJ databases">
        <title>Implementation of targeted gown and glove precautions to prevent Staphylococcus aureus acquisition in community-based nursing homes.</title>
        <authorList>
            <person name="Stine O.C."/>
        </authorList>
    </citation>
    <scope>NUCLEOTIDE SEQUENCE [LARGE SCALE GENOMIC DNA]</scope>
    <source>
        <strain evidence="5 9">S_2023.LVRQ.AN</strain>
        <strain evidence="4 8">S_4031.LGMP.AI</strain>
    </source>
</reference>
<feature type="domain" description="Thymidylate synthase/dCMP hydroxymethylase" evidence="3">
    <location>
        <begin position="8"/>
        <end position="60"/>
    </location>
</feature>
<evidence type="ECO:0000313" key="4">
    <source>
        <dbReference type="EMBL" id="MVI54399.1"/>
    </source>
</evidence>
<dbReference type="Proteomes" id="UP000434412">
    <property type="component" value="Unassembled WGS sequence"/>
</dbReference>
<dbReference type="GO" id="GO:0006231">
    <property type="term" value="P:dTMP biosynthetic process"/>
    <property type="evidence" value="ECO:0007669"/>
    <property type="project" value="TreeGrafter"/>
</dbReference>
<dbReference type="EMBL" id="WPRH01000062">
    <property type="protein sequence ID" value="MVI54399.1"/>
    <property type="molecule type" value="Genomic_DNA"/>
</dbReference>
<sequence length="61" mass="6862">MLNSFDAAYHSLCEEVLEIGNTRNDRTNTGTISKFGHQLRFDLSKGFPLLTTKKVSFKLVA</sequence>
<dbReference type="GO" id="GO:0004799">
    <property type="term" value="F:thymidylate synthase activity"/>
    <property type="evidence" value="ECO:0007669"/>
    <property type="project" value="TreeGrafter"/>
</dbReference>
<dbReference type="EMBL" id="WPVZ01000308">
    <property type="protein sequence ID" value="MVL44769.1"/>
    <property type="molecule type" value="Genomic_DNA"/>
</dbReference>
<evidence type="ECO:0000313" key="9">
    <source>
        <dbReference type="Proteomes" id="UP000434412"/>
    </source>
</evidence>
<accession>A0A6B0B8L4</accession>
<evidence type="ECO:0000256" key="1">
    <source>
        <dbReference type="ARBA" id="ARBA00022603"/>
    </source>
</evidence>
<evidence type="ECO:0000259" key="3">
    <source>
        <dbReference type="Pfam" id="PF00303"/>
    </source>
</evidence>
<dbReference type="Pfam" id="PF00303">
    <property type="entry name" value="Thymidylat_synt"/>
    <property type="match status" value="1"/>
</dbReference>
<protein>
    <submittedName>
        <fullName evidence="4">Thymidylate synthase</fullName>
    </submittedName>
</protein>
<feature type="non-terminal residue" evidence="4">
    <location>
        <position position="61"/>
    </location>
</feature>
<dbReference type="RefSeq" id="WP_242508257.1">
    <property type="nucleotide sequence ID" value="NZ_RQSY01000493.1"/>
</dbReference>
<evidence type="ECO:0000313" key="6">
    <source>
        <dbReference type="EMBL" id="RZI01421.1"/>
    </source>
</evidence>
<dbReference type="InterPro" id="IPR036926">
    <property type="entry name" value="Thymidate_synth/dCMP_Mease_sf"/>
</dbReference>
<dbReference type="Gene3D" id="3.30.572.10">
    <property type="entry name" value="Thymidylate synthase/dCMP hydroxymethylase domain"/>
    <property type="match status" value="1"/>
</dbReference>
<dbReference type="EMBL" id="RQTF01000545">
    <property type="protein sequence ID" value="RZI01421.1"/>
    <property type="molecule type" value="Genomic_DNA"/>
</dbReference>
<dbReference type="PANTHER" id="PTHR11548">
    <property type="entry name" value="THYMIDYLATE SYNTHASE 1"/>
    <property type="match status" value="1"/>
</dbReference>
<evidence type="ECO:0000313" key="7">
    <source>
        <dbReference type="Proteomes" id="UP000294017"/>
    </source>
</evidence>
<dbReference type="Proteomes" id="UP000294017">
    <property type="component" value="Unassembled WGS sequence"/>
</dbReference>
<evidence type="ECO:0000313" key="5">
    <source>
        <dbReference type="EMBL" id="MVL44769.1"/>
    </source>
</evidence>
<dbReference type="AlphaFoldDB" id="A0A6B0B8L4"/>
<dbReference type="GO" id="GO:0032259">
    <property type="term" value="P:methylation"/>
    <property type="evidence" value="ECO:0007669"/>
    <property type="project" value="UniProtKB-KW"/>
</dbReference>
<keyword evidence="2" id="KW-0808">Transferase</keyword>
<evidence type="ECO:0000313" key="8">
    <source>
        <dbReference type="Proteomes" id="UP000433366"/>
    </source>
</evidence>
<organism evidence="4 8">
    <name type="scientific">Staphylococcus aureus</name>
    <dbReference type="NCBI Taxonomy" id="1280"/>
    <lineage>
        <taxon>Bacteria</taxon>
        <taxon>Bacillati</taxon>
        <taxon>Bacillota</taxon>
        <taxon>Bacilli</taxon>
        <taxon>Bacillales</taxon>
        <taxon>Staphylococcaceae</taxon>
        <taxon>Staphylococcus</taxon>
    </lineage>
</organism>
<dbReference type="InterPro" id="IPR023451">
    <property type="entry name" value="Thymidate_synth/dCMP_Mease_dom"/>
</dbReference>
<dbReference type="SUPFAM" id="SSF55831">
    <property type="entry name" value="Thymidylate synthase/dCMP hydroxymethylase"/>
    <property type="match status" value="1"/>
</dbReference>
<comment type="caution">
    <text evidence="4">The sequence shown here is derived from an EMBL/GenBank/DDBJ whole genome shotgun (WGS) entry which is preliminary data.</text>
</comment>
<dbReference type="InterPro" id="IPR045097">
    <property type="entry name" value="Thymidate_synth/dCMP_Mease"/>
</dbReference>
<dbReference type="PANTHER" id="PTHR11548:SF9">
    <property type="entry name" value="THYMIDYLATE SYNTHASE"/>
    <property type="match status" value="1"/>
</dbReference>